<sequence length="343" mass="38139">MADPLDFQLINAVQISPRISWAQLSGILQVDASTLSRRWQRLRDDRVVWSTCFYLEPPSAGATEGLALPRRTALVEVMCRPGHREDVIRAVSGRRQITSVHCTSGSRDLYLTLSAADLLAIDRLVDELGSSVPGIAGTRTHHVRRFFQEGSSYRVPALTAAQARAVEATLPQNPRRATPTQAYLDLIEALTDDVRRPVSSVQQRVGKSLASVSRGIDTLLAAGWVGWRIDFAYNLLGWESSAMIWLSVAQAEMEKVAAALRLFPQLRMCASVTGQANLVASLWLRNLEELDDIESKLTRVFQNLRIVDRWVVPRVAKRTGHLFDDEGRWSSFVPMGLDAHVDG</sequence>
<reference evidence="4 6" key="2">
    <citation type="submission" date="2018-02" db="EMBL/GenBank/DDBJ databases">
        <title>Bacteriophage NCPPB3778 and a type I-E CRISPR drive the evolution of the US Biological Select Agent, Rathayibacter toxicus.</title>
        <authorList>
            <person name="Davis E.W.II."/>
            <person name="Tabima J.F."/>
            <person name="Weisberg A.J."/>
            <person name="Lopes L.D."/>
            <person name="Wiseman M.S."/>
            <person name="Wiseman M.S."/>
            <person name="Pupko T."/>
            <person name="Belcher M.S."/>
            <person name="Sechler A.J."/>
            <person name="Tancos M.A."/>
            <person name="Schroeder B.K."/>
            <person name="Murray T.D."/>
            <person name="Luster D.G."/>
            <person name="Schneider W.L."/>
            <person name="Rogers E."/>
            <person name="Andreote F.D."/>
            <person name="Grunwald N.J."/>
            <person name="Putnam M.L."/>
            <person name="Chang J.H."/>
        </authorList>
    </citation>
    <scope>NUCLEOTIDE SEQUENCE [LARGE SCALE GENOMIC DNA]</scope>
    <source>
        <strain evidence="4 6">AY1B3</strain>
    </source>
</reference>
<dbReference type="Pfam" id="PF13404">
    <property type="entry name" value="HTH_AsnC-type"/>
    <property type="match status" value="1"/>
</dbReference>
<accession>A0A251XSH4</accession>
<dbReference type="RefSeq" id="WP_094115519.1">
    <property type="nucleotide sequence ID" value="NZ_PSTS01000040.1"/>
</dbReference>
<dbReference type="GO" id="GO:0043200">
    <property type="term" value="P:response to amino acid"/>
    <property type="evidence" value="ECO:0007669"/>
    <property type="project" value="TreeGrafter"/>
</dbReference>
<evidence type="ECO:0000313" key="6">
    <source>
        <dbReference type="Proteomes" id="UP000239241"/>
    </source>
</evidence>
<gene>
    <name evidence="4" type="ORF">C5E16_15190</name>
    <name evidence="3" type="ORF">CMsap09_06275</name>
</gene>
<dbReference type="Gene3D" id="1.10.10.10">
    <property type="entry name" value="Winged helix-like DNA-binding domain superfamily/Winged helix DNA-binding domain"/>
    <property type="match status" value="1"/>
</dbReference>
<dbReference type="EMBL" id="MDHJ01000001">
    <property type="protein sequence ID" value="OUE08534.1"/>
    <property type="molecule type" value="Genomic_DNA"/>
</dbReference>
<evidence type="ECO:0000259" key="2">
    <source>
        <dbReference type="Pfam" id="PF13404"/>
    </source>
</evidence>
<reference evidence="3 5" key="1">
    <citation type="submission" date="2016-08" db="EMBL/GenBank/DDBJ databases">
        <title>Genome sequence of Clavibacter michiganensis spp. strain CASJ009.</title>
        <authorList>
            <person name="Thapa S.P."/>
            <person name="Coaker G."/>
        </authorList>
    </citation>
    <scope>NUCLEOTIDE SEQUENCE [LARGE SCALE GENOMIC DNA]</scope>
    <source>
        <strain evidence="3">CASJ009</strain>
    </source>
</reference>
<dbReference type="GO" id="GO:0005829">
    <property type="term" value="C:cytosol"/>
    <property type="evidence" value="ECO:0007669"/>
    <property type="project" value="TreeGrafter"/>
</dbReference>
<dbReference type="SUPFAM" id="SSF54909">
    <property type="entry name" value="Dimeric alpha+beta barrel"/>
    <property type="match status" value="2"/>
</dbReference>
<name>A0A251XSH4_9MICO</name>
<dbReference type="Gene3D" id="3.30.70.920">
    <property type="match status" value="2"/>
</dbReference>
<dbReference type="Proteomes" id="UP000195106">
    <property type="component" value="Unassembled WGS sequence"/>
</dbReference>
<feature type="domain" description="HTH asnC-type" evidence="2">
    <location>
        <begin position="3"/>
        <end position="43"/>
    </location>
</feature>
<feature type="domain" description="Transcription regulator AsnC/Lrp ligand binding" evidence="1">
    <location>
        <begin position="75"/>
        <end position="143"/>
    </location>
</feature>
<dbReference type="InterPro" id="IPR019887">
    <property type="entry name" value="Tscrpt_reg_AsnC/Lrp_C"/>
</dbReference>
<dbReference type="Proteomes" id="UP000239241">
    <property type="component" value="Unassembled WGS sequence"/>
</dbReference>
<evidence type="ECO:0000313" key="4">
    <source>
        <dbReference type="EMBL" id="PPF63616.1"/>
    </source>
</evidence>
<dbReference type="InterPro" id="IPR011008">
    <property type="entry name" value="Dimeric_a/b-barrel"/>
</dbReference>
<evidence type="ECO:0000313" key="5">
    <source>
        <dbReference type="Proteomes" id="UP000195106"/>
    </source>
</evidence>
<evidence type="ECO:0000259" key="1">
    <source>
        <dbReference type="Pfam" id="PF01037"/>
    </source>
</evidence>
<dbReference type="PANTHER" id="PTHR30154">
    <property type="entry name" value="LEUCINE-RESPONSIVE REGULATORY PROTEIN"/>
    <property type="match status" value="1"/>
</dbReference>
<protein>
    <submittedName>
        <fullName evidence="3">AsnC family protein</fullName>
    </submittedName>
    <submittedName>
        <fullName evidence="4">Lrp/AsnC family transcriptional regulator</fullName>
    </submittedName>
</protein>
<dbReference type="AlphaFoldDB" id="A0A251XSH4"/>
<organism evidence="3 5">
    <name type="scientific">Clavibacter michiganensis</name>
    <dbReference type="NCBI Taxonomy" id="28447"/>
    <lineage>
        <taxon>Bacteria</taxon>
        <taxon>Bacillati</taxon>
        <taxon>Actinomycetota</taxon>
        <taxon>Actinomycetes</taxon>
        <taxon>Micrococcales</taxon>
        <taxon>Microbacteriaceae</taxon>
        <taxon>Clavibacter</taxon>
    </lineage>
</organism>
<feature type="domain" description="Transcription regulator AsnC/Lrp ligand binding" evidence="1">
    <location>
        <begin position="244"/>
        <end position="299"/>
    </location>
</feature>
<dbReference type="InterPro" id="IPR036388">
    <property type="entry name" value="WH-like_DNA-bd_sf"/>
</dbReference>
<dbReference type="EMBL" id="PSXY01000041">
    <property type="protein sequence ID" value="PPF63616.1"/>
    <property type="molecule type" value="Genomic_DNA"/>
</dbReference>
<dbReference type="InterPro" id="IPR000485">
    <property type="entry name" value="AsnC-type_HTH_dom"/>
</dbReference>
<dbReference type="Pfam" id="PF01037">
    <property type="entry name" value="AsnC_trans_reg"/>
    <property type="match status" value="2"/>
</dbReference>
<proteinExistence type="predicted"/>
<dbReference type="GO" id="GO:0043565">
    <property type="term" value="F:sequence-specific DNA binding"/>
    <property type="evidence" value="ECO:0007669"/>
    <property type="project" value="InterPro"/>
</dbReference>
<comment type="caution">
    <text evidence="3">The sequence shown here is derived from an EMBL/GenBank/DDBJ whole genome shotgun (WGS) entry which is preliminary data.</text>
</comment>
<evidence type="ECO:0000313" key="3">
    <source>
        <dbReference type="EMBL" id="OUE08534.1"/>
    </source>
</evidence>
<dbReference type="PANTHER" id="PTHR30154:SF34">
    <property type="entry name" value="TRANSCRIPTIONAL REGULATOR AZLB"/>
    <property type="match status" value="1"/>
</dbReference>